<organism evidence="1 2">
    <name type="scientific">Physocladia obscura</name>
    <dbReference type="NCBI Taxonomy" id="109957"/>
    <lineage>
        <taxon>Eukaryota</taxon>
        <taxon>Fungi</taxon>
        <taxon>Fungi incertae sedis</taxon>
        <taxon>Chytridiomycota</taxon>
        <taxon>Chytridiomycota incertae sedis</taxon>
        <taxon>Chytridiomycetes</taxon>
        <taxon>Chytridiales</taxon>
        <taxon>Chytriomycetaceae</taxon>
        <taxon>Physocladia</taxon>
    </lineage>
</organism>
<dbReference type="Proteomes" id="UP001211907">
    <property type="component" value="Unassembled WGS sequence"/>
</dbReference>
<dbReference type="AlphaFoldDB" id="A0AAD5XG09"/>
<evidence type="ECO:0000313" key="2">
    <source>
        <dbReference type="Proteomes" id="UP001211907"/>
    </source>
</evidence>
<proteinExistence type="predicted"/>
<reference evidence="1" key="1">
    <citation type="submission" date="2020-05" db="EMBL/GenBank/DDBJ databases">
        <title>Phylogenomic resolution of chytrid fungi.</title>
        <authorList>
            <person name="Stajich J.E."/>
            <person name="Amses K."/>
            <person name="Simmons R."/>
            <person name="Seto K."/>
            <person name="Myers J."/>
            <person name="Bonds A."/>
            <person name="Quandt C.A."/>
            <person name="Barry K."/>
            <person name="Liu P."/>
            <person name="Grigoriev I."/>
            <person name="Longcore J.E."/>
            <person name="James T.Y."/>
        </authorList>
    </citation>
    <scope>NUCLEOTIDE SEQUENCE</scope>
    <source>
        <strain evidence="1">JEL0513</strain>
    </source>
</reference>
<name>A0AAD5XG09_9FUNG</name>
<comment type="caution">
    <text evidence="1">The sequence shown here is derived from an EMBL/GenBank/DDBJ whole genome shotgun (WGS) entry which is preliminary data.</text>
</comment>
<protein>
    <submittedName>
        <fullName evidence="1">Sterol 3-beta-glucosyltransferase</fullName>
    </submittedName>
</protein>
<keyword evidence="2" id="KW-1185">Reference proteome</keyword>
<dbReference type="SUPFAM" id="SSF53756">
    <property type="entry name" value="UDP-Glycosyltransferase/glycogen phosphorylase"/>
    <property type="match status" value="1"/>
</dbReference>
<dbReference type="InterPro" id="IPR050426">
    <property type="entry name" value="Glycosyltransferase_28"/>
</dbReference>
<evidence type="ECO:0000313" key="1">
    <source>
        <dbReference type="EMBL" id="KAJ3120511.1"/>
    </source>
</evidence>
<dbReference type="EMBL" id="JADGJH010000959">
    <property type="protein sequence ID" value="KAJ3120511.1"/>
    <property type="molecule type" value="Genomic_DNA"/>
</dbReference>
<sequence length="439" mass="49126">MTALCVFGTTGDILPIIRFAKRHAARLGAIVVITHDNLLPLVAAAEIRGIGIPLVTDSRTRSTEQKALVDALKHLHLISPLRVIGCNLFALEAFAIAEMLRIPCFALSTFAVAADFPPPHSFMSHLPRSFFETLNLHSAWLASIKHYLWRVFLDDNGHFRQSMLNLAPFPQFDLSKPPPPLFYLIDECLLNLTTVPVILFPDSVIVSGPCHELFDRSLQNSLLLLFKQFPELQNFLDEQKMCNRKIIHIGFGSMDVLHPILANEFDAVSAIYEMFLEALLSTNTAAVWIITEDCRAAIHKLKSNSRLLILRGVISHADLFNSGIICASINHGGLGTISEVLRFGLKQIIAPFLFDQRVWAERLENIGCAKIVSDDIDSVNVGEMIFLIRWSCLPIERELATEFEKWKNSGTMFCPDKVDIALQNLLLESGDITPPEFDD</sequence>
<dbReference type="PANTHER" id="PTHR48050:SF11">
    <property type="entry name" value="GLYCOSYLTRANSFERASE"/>
    <property type="match status" value="1"/>
</dbReference>
<gene>
    <name evidence="1" type="primary">ATG26</name>
    <name evidence="1" type="ORF">HK100_012759</name>
</gene>
<dbReference type="Gene3D" id="3.40.50.2000">
    <property type="entry name" value="Glycogen Phosphorylase B"/>
    <property type="match status" value="2"/>
</dbReference>
<dbReference type="PANTHER" id="PTHR48050">
    <property type="entry name" value="STEROL 3-BETA-GLUCOSYLTRANSFERASE"/>
    <property type="match status" value="1"/>
</dbReference>
<accession>A0AAD5XG09</accession>